<dbReference type="EMBL" id="MWQY01000015">
    <property type="protein sequence ID" value="ORC34091.1"/>
    <property type="molecule type" value="Genomic_DNA"/>
</dbReference>
<dbReference type="Proteomes" id="UP000192343">
    <property type="component" value="Unassembled WGS sequence"/>
</dbReference>
<sequence length="87" mass="9651">MLQTDFELSFAGAFRMITKKRSTAVSIPLSGDVRDYERICNVVSGYVTDSIPYIILRDGQNLEELIKSGERIRSNDSLTVVPLILGG</sequence>
<gene>
    <name evidence="1" type="ORF">B4O97_13485</name>
</gene>
<organism evidence="1 2">
    <name type="scientific">Marispirochaeta aestuarii</name>
    <dbReference type="NCBI Taxonomy" id="1963862"/>
    <lineage>
        <taxon>Bacteria</taxon>
        <taxon>Pseudomonadati</taxon>
        <taxon>Spirochaetota</taxon>
        <taxon>Spirochaetia</taxon>
        <taxon>Spirochaetales</taxon>
        <taxon>Spirochaetaceae</taxon>
        <taxon>Marispirochaeta</taxon>
    </lineage>
</organism>
<dbReference type="AlphaFoldDB" id="A0A1Y1RVL0"/>
<evidence type="ECO:0000313" key="1">
    <source>
        <dbReference type="EMBL" id="ORC34091.1"/>
    </source>
</evidence>
<proteinExistence type="predicted"/>
<keyword evidence="2" id="KW-1185">Reference proteome</keyword>
<evidence type="ECO:0008006" key="3">
    <source>
        <dbReference type="Google" id="ProtNLM"/>
    </source>
</evidence>
<name>A0A1Y1RVL0_9SPIO</name>
<dbReference type="RefSeq" id="WP_083051585.1">
    <property type="nucleotide sequence ID" value="NZ_MWQY01000015.1"/>
</dbReference>
<comment type="caution">
    <text evidence="1">The sequence shown here is derived from an EMBL/GenBank/DDBJ whole genome shotgun (WGS) entry which is preliminary data.</text>
</comment>
<dbReference type="STRING" id="1963862.B4O97_13485"/>
<protein>
    <recommendedName>
        <fullName evidence="3">Molybdopterin synthase sulfur carrier subunit</fullName>
    </recommendedName>
</protein>
<accession>A0A1Y1RVL0</accession>
<evidence type="ECO:0000313" key="2">
    <source>
        <dbReference type="Proteomes" id="UP000192343"/>
    </source>
</evidence>
<reference evidence="1 2" key="1">
    <citation type="submission" date="2017-03" db="EMBL/GenBank/DDBJ databases">
        <title>Draft Genome sequence of Marispirochaeta sp. strain JC444.</title>
        <authorList>
            <person name="Shivani Y."/>
            <person name="Subhash Y."/>
            <person name="Sasikala C."/>
            <person name="Ramana C."/>
        </authorList>
    </citation>
    <scope>NUCLEOTIDE SEQUENCE [LARGE SCALE GENOMIC DNA]</scope>
    <source>
        <strain evidence="1 2">JC444</strain>
    </source>
</reference>